<organism evidence="1 2">
    <name type="scientific">Chitinivorax tropicus</name>
    <dbReference type="NCBI Taxonomy" id="714531"/>
    <lineage>
        <taxon>Bacteria</taxon>
        <taxon>Pseudomonadati</taxon>
        <taxon>Pseudomonadota</taxon>
        <taxon>Betaproteobacteria</taxon>
        <taxon>Chitinivorax</taxon>
    </lineage>
</organism>
<evidence type="ECO:0000313" key="2">
    <source>
        <dbReference type="Proteomes" id="UP000575898"/>
    </source>
</evidence>
<feature type="non-terminal residue" evidence="1">
    <location>
        <position position="1"/>
    </location>
</feature>
<dbReference type="AlphaFoldDB" id="A0A840MTX7"/>
<proteinExistence type="predicted"/>
<dbReference type="EMBL" id="JACHHY010000090">
    <property type="protein sequence ID" value="MBB5020697.1"/>
    <property type="molecule type" value="Genomic_DNA"/>
</dbReference>
<dbReference type="Proteomes" id="UP000575898">
    <property type="component" value="Unassembled WGS sequence"/>
</dbReference>
<name>A0A840MTX7_9PROT</name>
<accession>A0A840MTX7</accession>
<protein>
    <submittedName>
        <fullName evidence="1">Uncharacterized protein</fullName>
    </submittedName>
</protein>
<comment type="caution">
    <text evidence="1">The sequence shown here is derived from an EMBL/GenBank/DDBJ whole genome shotgun (WGS) entry which is preliminary data.</text>
</comment>
<evidence type="ECO:0000313" key="1">
    <source>
        <dbReference type="EMBL" id="MBB5020697.1"/>
    </source>
</evidence>
<gene>
    <name evidence="1" type="ORF">HNQ59_004022</name>
</gene>
<sequence length="71" mass="7863">GKGLPDWNILPLEYTPGTLYSNPLPVRLERVVPGGVELGGGLFQAEYSTQQVILYPMVSRVLRTTPLLLMH</sequence>
<keyword evidence="2" id="KW-1185">Reference proteome</keyword>
<reference evidence="1 2" key="1">
    <citation type="submission" date="2020-08" db="EMBL/GenBank/DDBJ databases">
        <title>Genomic Encyclopedia of Type Strains, Phase IV (KMG-IV): sequencing the most valuable type-strain genomes for metagenomic binning, comparative biology and taxonomic classification.</title>
        <authorList>
            <person name="Goeker M."/>
        </authorList>
    </citation>
    <scope>NUCLEOTIDE SEQUENCE [LARGE SCALE GENOMIC DNA]</scope>
    <source>
        <strain evidence="1 2">DSM 27165</strain>
    </source>
</reference>